<reference evidence="2 3" key="1">
    <citation type="submission" date="2019-10" db="EMBL/GenBank/DDBJ databases">
        <title>Genome Sequences from Six Type Strain Members of the Archaeal Family Sulfolobaceae: Acidianus ambivalens, Acidianus infernus, Metallosphaera prunae, Stygiolobus azoricus, Sulfolobus metallicus, and Sulfurisphaera ohwakuensis.</title>
        <authorList>
            <person name="Counts J.A."/>
            <person name="Kelly R.M."/>
        </authorList>
    </citation>
    <scope>NUCLEOTIDE SEQUENCE [LARGE SCALE GENOMIC DNA]</scope>
    <source>
        <strain evidence="2 3">TA-1</strain>
    </source>
</reference>
<evidence type="ECO:0000313" key="2">
    <source>
        <dbReference type="EMBL" id="QGR16201.1"/>
    </source>
</evidence>
<reference evidence="1 4" key="2">
    <citation type="submission" date="2020-08" db="EMBL/GenBank/DDBJ databases">
        <title>Genomic Encyclopedia of Type Strains, Phase IV (KMG-IV): sequencing the most valuable type-strain genomes for metagenomic binning, comparative biology and taxonomic classification.</title>
        <authorList>
            <person name="Goeker M."/>
        </authorList>
    </citation>
    <scope>NUCLEOTIDE SEQUENCE [LARGE SCALE GENOMIC DNA]</scope>
    <source>
        <strain evidence="1 4">DSM 12421</strain>
    </source>
</reference>
<evidence type="ECO:0000313" key="4">
    <source>
        <dbReference type="Proteomes" id="UP000582213"/>
    </source>
</evidence>
<proteinExistence type="predicted"/>
<keyword evidence="3" id="KW-1185">Reference proteome</keyword>
<dbReference type="OrthoDB" id="34441at2157"/>
<evidence type="ECO:0000313" key="1">
    <source>
        <dbReference type="EMBL" id="MBB5252866.1"/>
    </source>
</evidence>
<dbReference type="Proteomes" id="UP000582213">
    <property type="component" value="Unassembled WGS sequence"/>
</dbReference>
<dbReference type="GeneID" id="42800095"/>
<name>A0A650CED4_SULOH</name>
<gene>
    <name evidence="2" type="ORF">D1869_02570</name>
    <name evidence="1" type="ORF">HNQ62_000599</name>
</gene>
<dbReference type="EMBL" id="JACHFY010000002">
    <property type="protein sequence ID" value="MBB5252866.1"/>
    <property type="molecule type" value="Genomic_DNA"/>
</dbReference>
<accession>A0A650CED4</accession>
<dbReference type="Proteomes" id="UP000427373">
    <property type="component" value="Chromosome"/>
</dbReference>
<protein>
    <submittedName>
        <fullName evidence="2">Uncharacterized protein</fullName>
    </submittedName>
</protein>
<organism evidence="2 3">
    <name type="scientific">Sulfurisphaera ohwakuensis</name>
    <dbReference type="NCBI Taxonomy" id="69656"/>
    <lineage>
        <taxon>Archaea</taxon>
        <taxon>Thermoproteota</taxon>
        <taxon>Thermoprotei</taxon>
        <taxon>Sulfolobales</taxon>
        <taxon>Sulfolobaceae</taxon>
        <taxon>Sulfurisphaera</taxon>
    </lineage>
</organism>
<dbReference type="EMBL" id="CP045484">
    <property type="protein sequence ID" value="QGR16201.1"/>
    <property type="molecule type" value="Genomic_DNA"/>
</dbReference>
<sequence>MDIISSTPTIIRLRKNNINILISTYPLITRSEFLERLKKTFNIEESCKDLSLAECFALLYGGVIISINSVLERVELEGCFKESDKGEEFELDKFLKNPYGCFSFDNGKICFSKVKDENCKIIDNIGLRFIIK</sequence>
<dbReference type="AlphaFoldDB" id="A0A650CED4"/>
<evidence type="ECO:0000313" key="3">
    <source>
        <dbReference type="Proteomes" id="UP000427373"/>
    </source>
</evidence>
<dbReference type="RefSeq" id="WP_156013777.1">
    <property type="nucleotide sequence ID" value="NZ_CP045484.1"/>
</dbReference>
<dbReference type="KEGG" id="soh:D1869_02570"/>